<proteinExistence type="inferred from homology"/>
<evidence type="ECO:0000313" key="5">
    <source>
        <dbReference type="EMBL" id="MBH9576237.1"/>
    </source>
</evidence>
<sequence>MKRLCATLLPLLASCTFLQNAALQAEYERLQTAEPSMRNLKHLVARETYLVHGRVSALEGGPALTQPMSLVAFSSRLRAHEAVDAMHHLAPGTHYGLNLPPGDYELVLLSDLDGDGRLGTHEALARRQLQLPDAASAQKVIGQVDLPIGPTQPPEWPIDLKAEPLPTRPQSLFYPPNTLRTLSDPLFDPAMSALGLYQPAAFIEKAGTLFYALEEDFGHKIPVVFVHGIQGSAREFEGLVQQLDRRRFKPWFFHYPSGASLNQMAQLFHDIFLSGRLIPPPEGMPLVIVAHSMGGLVVREALNLRAAGEQRPIGFISLASPFGGHPAAAAGERNGLLVLPSWRDLSPASRFIAGLHRTPLPEAVSHHLLYAFANPDALKLGENSDGVVPLSSQLSANAQRQARQQRGFNTTHTGILQDPQAQAHVLALIHQHWSPVPAAHQALLERGGFEEELPEGLSGLQRYLLRHYGHYLRGLASGQLTPLNRYDAEFVAAAQGQRGATSEGAQAWLRFAARYPELAR</sequence>
<dbReference type="SUPFAM" id="SSF53474">
    <property type="entry name" value="alpha/beta-Hydrolases"/>
    <property type="match status" value="1"/>
</dbReference>
<keyword evidence="6" id="KW-1185">Reference proteome</keyword>
<keyword evidence="3" id="KW-0732">Signal</keyword>
<dbReference type="Pfam" id="PF04219">
    <property type="entry name" value="DUF413"/>
    <property type="match status" value="1"/>
</dbReference>
<comment type="caution">
    <text evidence="5">The sequence shown here is derived from an EMBL/GenBank/DDBJ whole genome shotgun (WGS) entry which is preliminary data.</text>
</comment>
<dbReference type="RefSeq" id="WP_198109839.1">
    <property type="nucleotide sequence ID" value="NZ_JAEDAK010000002.1"/>
</dbReference>
<accession>A0A931J3I2</accession>
<dbReference type="InterPro" id="IPR029058">
    <property type="entry name" value="AB_hydrolase_fold"/>
</dbReference>
<reference evidence="5" key="1">
    <citation type="submission" date="2020-12" db="EMBL/GenBank/DDBJ databases">
        <title>The genome sequence of Inhella sp. 1Y17.</title>
        <authorList>
            <person name="Liu Y."/>
        </authorList>
    </citation>
    <scope>NUCLEOTIDE SEQUENCE</scope>
    <source>
        <strain evidence="5">1Y17</strain>
    </source>
</reference>
<evidence type="ECO:0000259" key="4">
    <source>
        <dbReference type="Pfam" id="PF05057"/>
    </source>
</evidence>
<evidence type="ECO:0000256" key="2">
    <source>
        <dbReference type="ARBA" id="ARBA00093628"/>
    </source>
</evidence>
<feature type="domain" description="DUF676" evidence="4">
    <location>
        <begin position="288"/>
        <end position="324"/>
    </location>
</feature>
<dbReference type="InterPro" id="IPR007751">
    <property type="entry name" value="DUF676_lipase-like"/>
</dbReference>
<dbReference type="AlphaFoldDB" id="A0A931J3I2"/>
<evidence type="ECO:0000313" key="6">
    <source>
        <dbReference type="Proteomes" id="UP000613266"/>
    </source>
</evidence>
<dbReference type="EMBL" id="JAEDAK010000002">
    <property type="protein sequence ID" value="MBH9576237.1"/>
    <property type="molecule type" value="Genomic_DNA"/>
</dbReference>
<feature type="chain" id="PRO_5037450735" description="Macrodomain Ori protein" evidence="3">
    <location>
        <begin position="22"/>
        <end position="520"/>
    </location>
</feature>
<evidence type="ECO:0000256" key="3">
    <source>
        <dbReference type="SAM" id="SignalP"/>
    </source>
</evidence>
<dbReference type="InterPro" id="IPR007335">
    <property type="entry name" value="DUF413"/>
</dbReference>
<protein>
    <recommendedName>
        <fullName evidence="2">Macrodomain Ori protein</fullName>
    </recommendedName>
</protein>
<gene>
    <name evidence="5" type="primary">maoP</name>
    <name evidence="5" type="ORF">I7X39_04875</name>
</gene>
<dbReference type="Proteomes" id="UP000613266">
    <property type="component" value="Unassembled WGS sequence"/>
</dbReference>
<dbReference type="PANTHER" id="PTHR37946">
    <property type="entry name" value="SLL1969 PROTEIN"/>
    <property type="match status" value="1"/>
</dbReference>
<feature type="signal peptide" evidence="3">
    <location>
        <begin position="1"/>
        <end position="21"/>
    </location>
</feature>
<name>A0A931J3I2_9BURK</name>
<dbReference type="PROSITE" id="PS51257">
    <property type="entry name" value="PROKAR_LIPOPROTEIN"/>
    <property type="match status" value="1"/>
</dbReference>
<dbReference type="Pfam" id="PF05057">
    <property type="entry name" value="DUF676"/>
    <property type="match status" value="1"/>
</dbReference>
<evidence type="ECO:0000256" key="1">
    <source>
        <dbReference type="ARBA" id="ARBA00093464"/>
    </source>
</evidence>
<comment type="similarity">
    <text evidence="1">Belongs to the MaoP family.</text>
</comment>
<dbReference type="Gene3D" id="3.40.50.1820">
    <property type="entry name" value="alpha/beta hydrolase"/>
    <property type="match status" value="1"/>
</dbReference>
<organism evidence="5 6">
    <name type="scientific">Inhella proteolytica</name>
    <dbReference type="NCBI Taxonomy" id="2795029"/>
    <lineage>
        <taxon>Bacteria</taxon>
        <taxon>Pseudomonadati</taxon>
        <taxon>Pseudomonadota</taxon>
        <taxon>Betaproteobacteria</taxon>
        <taxon>Burkholderiales</taxon>
        <taxon>Sphaerotilaceae</taxon>
        <taxon>Inhella</taxon>
    </lineage>
</organism>
<dbReference type="PANTHER" id="PTHR37946:SF1">
    <property type="entry name" value="SLL1969 PROTEIN"/>
    <property type="match status" value="1"/>
</dbReference>